<evidence type="ECO:0000256" key="1">
    <source>
        <dbReference type="SAM" id="MobiDB-lite"/>
    </source>
</evidence>
<comment type="caution">
    <text evidence="4">The sequence shown here is derived from an EMBL/GenBank/DDBJ whole genome shotgun (WGS) entry which is preliminary data.</text>
</comment>
<feature type="domain" description="C2" evidence="3">
    <location>
        <begin position="423"/>
        <end position="465"/>
    </location>
</feature>
<feature type="region of interest" description="Disordered" evidence="1">
    <location>
        <begin position="1"/>
        <end position="66"/>
    </location>
</feature>
<keyword evidence="5" id="KW-1185">Reference proteome</keyword>
<feature type="compositionally biased region" description="Polar residues" evidence="1">
    <location>
        <begin position="249"/>
        <end position="273"/>
    </location>
</feature>
<gene>
    <name evidence="4" type="ORF">D915_003332</name>
</gene>
<evidence type="ECO:0000259" key="3">
    <source>
        <dbReference type="Pfam" id="PF00168"/>
    </source>
</evidence>
<accession>A0A4E0RE81</accession>
<feature type="compositionally biased region" description="Polar residues" evidence="1">
    <location>
        <begin position="1"/>
        <end position="11"/>
    </location>
</feature>
<protein>
    <recommendedName>
        <fullName evidence="3">C2 domain-containing protein</fullName>
    </recommendedName>
</protein>
<feature type="region of interest" description="Disordered" evidence="1">
    <location>
        <begin position="247"/>
        <end position="273"/>
    </location>
</feature>
<dbReference type="InterPro" id="IPR000008">
    <property type="entry name" value="C2_dom"/>
</dbReference>
<dbReference type="Pfam" id="PF00168">
    <property type="entry name" value="C2"/>
    <property type="match status" value="1"/>
</dbReference>
<sequence>MQLLTQSNQGSLIRERNKEQVVRRSIKERNSRKGAQEDFQFGKRTNDSGESSTPLNQTTHHKGSKINESLRHPLLVTYYADHQNTTIALLLTLCVSLVILFWLKYRSYRPYKSQRGIHKDRSNKASKELVAQFYDRKIHNIPNDFTQLSTSLTKGGRNSICCVSSTLDKKAMTNTCIRCPAGFPSRANSFSAFGRAPRVQFLVSSPPVSIGVPQPIQPRQSTQSGLFSLLPTGKKIKASNRRATIGDVSRSSTITSGLPSSVPGQTDVTQSGKCSPKLRSLSSVICPILTTHNASDIRDHLWSRSNSSIRRARFSLQEHCISSSSRASDGVKSRYGGHSMDETESKWTQVSPNEYGKSRISFCLKYVCTTELLNVTINQLNGVHLITSSNHLLPSQTGTAFMVSVRLNKRRRVSTAFNETEPNEAHFTHSVAATLNPVFDHSFTFKLMLQEIEGSVLQFTVYRTTLEPLSGKDFAQQRRLSQTSLSGQTIQRQLLHERTRNGDTICLGSTHYSLNRLELINHPEKLNELWRDIRRRWDSDEEDTNLTVNPVKRTSSATTWDNIRATRGRLVRQPGSLRAVSKPLEKTAMELSLQYEKSSSQLIISLKDVRYVPLHQTDSHVFVRTVLYKGDKILATARSQLIKTGFTSTLWDWDLEKQPVTSRNSNSRLTCSRALVDPFPRGERVQFPIDMNRLTESNTIGLTLFLCSRGRFGQSRLVGQCSVGAPGFTENEGTVMWEQLVEAVLSIKQDDSNKNATPVFTRWQTVVPLTASDSCTCTPN</sequence>
<keyword evidence="2" id="KW-0472">Membrane</keyword>
<dbReference type="SUPFAM" id="SSF49562">
    <property type="entry name" value="C2 domain (Calcium/lipid-binding domain, CaLB)"/>
    <property type="match status" value="1"/>
</dbReference>
<keyword evidence="2" id="KW-0812">Transmembrane</keyword>
<organism evidence="4 5">
    <name type="scientific">Fasciola hepatica</name>
    <name type="common">Liver fluke</name>
    <dbReference type="NCBI Taxonomy" id="6192"/>
    <lineage>
        <taxon>Eukaryota</taxon>
        <taxon>Metazoa</taxon>
        <taxon>Spiralia</taxon>
        <taxon>Lophotrochozoa</taxon>
        <taxon>Platyhelminthes</taxon>
        <taxon>Trematoda</taxon>
        <taxon>Digenea</taxon>
        <taxon>Plagiorchiida</taxon>
        <taxon>Echinostomata</taxon>
        <taxon>Echinostomatoidea</taxon>
        <taxon>Fasciolidae</taxon>
        <taxon>Fasciola</taxon>
    </lineage>
</organism>
<name>A0A4E0RE81_FASHE</name>
<feature type="compositionally biased region" description="Basic and acidic residues" evidence="1">
    <location>
        <begin position="13"/>
        <end position="47"/>
    </location>
</feature>
<evidence type="ECO:0000313" key="4">
    <source>
        <dbReference type="EMBL" id="THD25843.1"/>
    </source>
</evidence>
<feature type="compositionally biased region" description="Polar residues" evidence="1">
    <location>
        <begin position="48"/>
        <end position="58"/>
    </location>
</feature>
<dbReference type="InterPro" id="IPR035892">
    <property type="entry name" value="C2_domain_sf"/>
</dbReference>
<keyword evidence="2" id="KW-1133">Transmembrane helix</keyword>
<feature type="transmembrane region" description="Helical" evidence="2">
    <location>
        <begin position="87"/>
        <end position="105"/>
    </location>
</feature>
<dbReference type="Gene3D" id="2.60.40.150">
    <property type="entry name" value="C2 domain"/>
    <property type="match status" value="1"/>
</dbReference>
<proteinExistence type="predicted"/>
<dbReference type="Proteomes" id="UP000230066">
    <property type="component" value="Unassembled WGS sequence"/>
</dbReference>
<reference evidence="4" key="1">
    <citation type="submission" date="2019-03" db="EMBL/GenBank/DDBJ databases">
        <title>Improved annotation for the trematode Fasciola hepatica.</title>
        <authorList>
            <person name="Choi Y.-J."/>
            <person name="Martin J."/>
            <person name="Mitreva M."/>
        </authorList>
    </citation>
    <scope>NUCLEOTIDE SEQUENCE [LARGE SCALE GENOMIC DNA]</scope>
</reference>
<dbReference type="AlphaFoldDB" id="A0A4E0RE81"/>
<evidence type="ECO:0000313" key="5">
    <source>
        <dbReference type="Proteomes" id="UP000230066"/>
    </source>
</evidence>
<evidence type="ECO:0000256" key="2">
    <source>
        <dbReference type="SAM" id="Phobius"/>
    </source>
</evidence>
<dbReference type="EMBL" id="JXXN02000969">
    <property type="protein sequence ID" value="THD25843.1"/>
    <property type="molecule type" value="Genomic_DNA"/>
</dbReference>